<dbReference type="GO" id="GO:0005524">
    <property type="term" value="F:ATP binding"/>
    <property type="evidence" value="ECO:0007669"/>
    <property type="project" value="InterPro"/>
</dbReference>
<reference evidence="3 4" key="1">
    <citation type="journal article" date="2016" name="Mol. Biol. Evol.">
        <title>Comparative Genomics of Early-Diverging Mushroom-Forming Fungi Provides Insights into the Origins of Lignocellulose Decay Capabilities.</title>
        <authorList>
            <person name="Nagy L.G."/>
            <person name="Riley R."/>
            <person name="Tritt A."/>
            <person name="Adam C."/>
            <person name="Daum C."/>
            <person name="Floudas D."/>
            <person name="Sun H."/>
            <person name="Yadav J.S."/>
            <person name="Pangilinan J."/>
            <person name="Larsson K.H."/>
            <person name="Matsuura K."/>
            <person name="Barry K."/>
            <person name="Labutti K."/>
            <person name="Kuo R."/>
            <person name="Ohm R.A."/>
            <person name="Bhattacharya S.S."/>
            <person name="Shirouzu T."/>
            <person name="Yoshinaga Y."/>
            <person name="Martin F.M."/>
            <person name="Grigoriev I.V."/>
            <person name="Hibbett D.S."/>
        </authorList>
    </citation>
    <scope>NUCLEOTIDE SEQUENCE [LARGE SCALE GENOMIC DNA]</scope>
    <source>
        <strain evidence="3 4">HHB12029</strain>
    </source>
</reference>
<dbReference type="GO" id="GO:0004672">
    <property type="term" value="F:protein kinase activity"/>
    <property type="evidence" value="ECO:0007669"/>
    <property type="project" value="InterPro"/>
</dbReference>
<dbReference type="SUPFAM" id="SSF56112">
    <property type="entry name" value="Protein kinase-like (PK-like)"/>
    <property type="match status" value="1"/>
</dbReference>
<dbReference type="STRING" id="1314781.A0A165FJY0"/>
<name>A0A165FJY0_EXIGL</name>
<proteinExistence type="predicted"/>
<dbReference type="AlphaFoldDB" id="A0A165FJY0"/>
<dbReference type="SMART" id="SM00220">
    <property type="entry name" value="S_TKc"/>
    <property type="match status" value="1"/>
</dbReference>
<dbReference type="InterPro" id="IPR011009">
    <property type="entry name" value="Kinase-like_dom_sf"/>
</dbReference>
<keyword evidence="4" id="KW-1185">Reference proteome</keyword>
<protein>
    <recommendedName>
        <fullName evidence="2">Protein kinase domain-containing protein</fullName>
    </recommendedName>
</protein>
<evidence type="ECO:0000259" key="2">
    <source>
        <dbReference type="PROSITE" id="PS50011"/>
    </source>
</evidence>
<keyword evidence="1" id="KW-0812">Transmembrane</keyword>
<dbReference type="OrthoDB" id="10252171at2759"/>
<evidence type="ECO:0000313" key="3">
    <source>
        <dbReference type="EMBL" id="KZV89116.1"/>
    </source>
</evidence>
<dbReference type="EMBL" id="KV426081">
    <property type="protein sequence ID" value="KZV89116.1"/>
    <property type="molecule type" value="Genomic_DNA"/>
</dbReference>
<evidence type="ECO:0000256" key="1">
    <source>
        <dbReference type="SAM" id="Phobius"/>
    </source>
</evidence>
<evidence type="ECO:0000313" key="4">
    <source>
        <dbReference type="Proteomes" id="UP000077266"/>
    </source>
</evidence>
<keyword evidence="1" id="KW-1133">Transmembrane helix</keyword>
<gene>
    <name evidence="3" type="ORF">EXIGLDRAFT_721992</name>
</gene>
<sequence>MPATQISSGRQVMLKIVCTRPEYLGGEELDILQFLNDPALRSHPDNPAVELLDVLDLPTLPRGEQLASCFKIIVMPFLREVGFSICGDTRTVLDLMRQSFTAIAFLHSHGICHRDIGRGNFMLSGDTPSCRLHVIDFGQSFRLPISGRALVQSIRGPWIGGQIQVHPESEYERGTLHDPFMAEVYALARMWELLFVKCPYPVQMLINRMKNRNPDARPTLAAALQGLDDAIDVLPPHVLREPQQYVRMAASNRGSQSWSTIWSAGVYYPYLVFFSFCCFLLFSPSWSSAVTRVS</sequence>
<organism evidence="3 4">
    <name type="scientific">Exidia glandulosa HHB12029</name>
    <dbReference type="NCBI Taxonomy" id="1314781"/>
    <lineage>
        <taxon>Eukaryota</taxon>
        <taxon>Fungi</taxon>
        <taxon>Dikarya</taxon>
        <taxon>Basidiomycota</taxon>
        <taxon>Agaricomycotina</taxon>
        <taxon>Agaricomycetes</taxon>
        <taxon>Auriculariales</taxon>
        <taxon>Exidiaceae</taxon>
        <taxon>Exidia</taxon>
    </lineage>
</organism>
<feature type="domain" description="Protein kinase" evidence="2">
    <location>
        <begin position="1"/>
        <end position="294"/>
    </location>
</feature>
<dbReference type="PROSITE" id="PS50011">
    <property type="entry name" value="PROTEIN_KINASE_DOM"/>
    <property type="match status" value="1"/>
</dbReference>
<dbReference type="Gene3D" id="1.10.510.10">
    <property type="entry name" value="Transferase(Phosphotransferase) domain 1"/>
    <property type="match status" value="1"/>
</dbReference>
<dbReference type="Proteomes" id="UP000077266">
    <property type="component" value="Unassembled WGS sequence"/>
</dbReference>
<dbReference type="Pfam" id="PF00069">
    <property type="entry name" value="Pkinase"/>
    <property type="match status" value="1"/>
</dbReference>
<accession>A0A165FJY0</accession>
<feature type="transmembrane region" description="Helical" evidence="1">
    <location>
        <begin position="261"/>
        <end position="282"/>
    </location>
</feature>
<dbReference type="PANTHER" id="PTHR24345">
    <property type="entry name" value="SERINE/THREONINE-PROTEIN KINASE PLK"/>
    <property type="match status" value="1"/>
</dbReference>
<keyword evidence="1" id="KW-0472">Membrane</keyword>
<dbReference type="InParanoid" id="A0A165FJY0"/>
<dbReference type="InterPro" id="IPR000719">
    <property type="entry name" value="Prot_kinase_dom"/>
</dbReference>
<dbReference type="GO" id="GO:0005634">
    <property type="term" value="C:nucleus"/>
    <property type="evidence" value="ECO:0007669"/>
    <property type="project" value="TreeGrafter"/>
</dbReference>